<gene>
    <name evidence="1" type="ORF">Amon02_001326800</name>
</gene>
<dbReference type="EMBL" id="BSXS01017007">
    <property type="protein sequence ID" value="GMF08468.1"/>
    <property type="molecule type" value="Genomic_DNA"/>
</dbReference>
<evidence type="ECO:0000313" key="1">
    <source>
        <dbReference type="EMBL" id="GMF08468.1"/>
    </source>
</evidence>
<organism evidence="1 2">
    <name type="scientific">Ambrosiozyma monospora</name>
    <name type="common">Yeast</name>
    <name type="synonym">Endomycopsis monosporus</name>
    <dbReference type="NCBI Taxonomy" id="43982"/>
    <lineage>
        <taxon>Eukaryota</taxon>
        <taxon>Fungi</taxon>
        <taxon>Dikarya</taxon>
        <taxon>Ascomycota</taxon>
        <taxon>Saccharomycotina</taxon>
        <taxon>Pichiomycetes</taxon>
        <taxon>Pichiales</taxon>
        <taxon>Pichiaceae</taxon>
        <taxon>Ambrosiozyma</taxon>
    </lineage>
</organism>
<evidence type="ECO:0000313" key="2">
    <source>
        <dbReference type="Proteomes" id="UP001165064"/>
    </source>
</evidence>
<comment type="caution">
    <text evidence="1">The sequence shown here is derived from an EMBL/GenBank/DDBJ whole genome shotgun (WGS) entry which is preliminary data.</text>
</comment>
<accession>A0ACB5UCA3</accession>
<dbReference type="Proteomes" id="UP001165064">
    <property type="component" value="Unassembled WGS sequence"/>
</dbReference>
<reference evidence="1" key="1">
    <citation type="submission" date="2023-04" db="EMBL/GenBank/DDBJ databases">
        <title>Ambrosiozyma monospora NBRC 10751.</title>
        <authorList>
            <person name="Ichikawa N."/>
            <person name="Sato H."/>
            <person name="Tonouchi N."/>
        </authorList>
    </citation>
    <scope>NUCLEOTIDE SEQUENCE</scope>
    <source>
        <strain evidence="1">NBRC 10751</strain>
    </source>
</reference>
<keyword evidence="2" id="KW-1185">Reference proteome</keyword>
<name>A0ACB5UCA3_AMBMO</name>
<proteinExistence type="predicted"/>
<sequence>MLKAGVKTMGHQMNITLYNELLRACLLSDQFSLFETLLEEISEAKLEPDRTTLRLMTKFAGDTKDLNSLLNLLLDIRINGDYKHYLDSLDFAVLFEALINCGKKNVANDILNIIVLIRNAYREASGLPIDHPELTVTSSDLEIDRPLELYDMVVPDQELIDFYPQLDSIMLSPFYQNLETSS</sequence>
<protein>
    <submittedName>
        <fullName evidence="1">Unnamed protein product</fullName>
    </submittedName>
</protein>